<evidence type="ECO:0000256" key="10">
    <source>
        <dbReference type="SAM" id="Phobius"/>
    </source>
</evidence>
<dbReference type="Gene3D" id="3.30.40.10">
    <property type="entry name" value="Zinc/RING finger domain, C3HC4 (zinc finger)"/>
    <property type="match status" value="1"/>
</dbReference>
<evidence type="ECO:0000256" key="11">
    <source>
        <dbReference type="SAM" id="SignalP"/>
    </source>
</evidence>
<feature type="chain" id="PRO_5012451224" description="RING-type domain-containing protein" evidence="11">
    <location>
        <begin position="32"/>
        <end position="662"/>
    </location>
</feature>
<evidence type="ECO:0000256" key="3">
    <source>
        <dbReference type="ARBA" id="ARBA00022723"/>
    </source>
</evidence>
<evidence type="ECO:0000256" key="9">
    <source>
        <dbReference type="SAM" id="MobiDB-lite"/>
    </source>
</evidence>
<dbReference type="OrthoDB" id="8062037at2759"/>
<feature type="compositionally biased region" description="Basic and acidic residues" evidence="9">
    <location>
        <begin position="298"/>
        <end position="310"/>
    </location>
</feature>
<feature type="region of interest" description="Disordered" evidence="9">
    <location>
        <begin position="273"/>
        <end position="381"/>
    </location>
</feature>
<dbReference type="GO" id="GO:0016020">
    <property type="term" value="C:membrane"/>
    <property type="evidence" value="ECO:0007669"/>
    <property type="project" value="UniProtKB-SubCell"/>
</dbReference>
<dbReference type="SUPFAM" id="SSF57850">
    <property type="entry name" value="RING/U-box"/>
    <property type="match status" value="1"/>
</dbReference>
<evidence type="ECO:0000256" key="5">
    <source>
        <dbReference type="ARBA" id="ARBA00022833"/>
    </source>
</evidence>
<feature type="region of interest" description="Disordered" evidence="9">
    <location>
        <begin position="433"/>
        <end position="480"/>
    </location>
</feature>
<dbReference type="CDD" id="cd16454">
    <property type="entry name" value="RING-H2_PA-TM-RING"/>
    <property type="match status" value="1"/>
</dbReference>
<organism evidence="13 14">
    <name type="scientific">Blastomyces parvus</name>
    <dbReference type="NCBI Taxonomy" id="2060905"/>
    <lineage>
        <taxon>Eukaryota</taxon>
        <taxon>Fungi</taxon>
        <taxon>Dikarya</taxon>
        <taxon>Ascomycota</taxon>
        <taxon>Pezizomycotina</taxon>
        <taxon>Eurotiomycetes</taxon>
        <taxon>Eurotiomycetidae</taxon>
        <taxon>Onygenales</taxon>
        <taxon>Ajellomycetaceae</taxon>
        <taxon>Blastomyces</taxon>
    </lineage>
</organism>
<dbReference type="Pfam" id="PF13639">
    <property type="entry name" value="zf-RING_2"/>
    <property type="match status" value="1"/>
</dbReference>
<dbReference type="EMBL" id="PDNC01000070">
    <property type="protein sequence ID" value="PGH01575.1"/>
    <property type="molecule type" value="Genomic_DNA"/>
</dbReference>
<feature type="compositionally biased region" description="Basic and acidic residues" evidence="9">
    <location>
        <begin position="276"/>
        <end position="290"/>
    </location>
</feature>
<keyword evidence="2 10" id="KW-0812">Transmembrane</keyword>
<protein>
    <recommendedName>
        <fullName evidence="12">RING-type domain-containing protein</fullName>
    </recommendedName>
</protein>
<feature type="transmembrane region" description="Helical" evidence="10">
    <location>
        <begin position="214"/>
        <end position="236"/>
    </location>
</feature>
<dbReference type="GO" id="GO:0008270">
    <property type="term" value="F:zinc ion binding"/>
    <property type="evidence" value="ECO:0007669"/>
    <property type="project" value="UniProtKB-KW"/>
</dbReference>
<feature type="domain" description="RING-type" evidence="12">
    <location>
        <begin position="385"/>
        <end position="427"/>
    </location>
</feature>
<feature type="compositionally biased region" description="Pro residues" evidence="9">
    <location>
        <begin position="455"/>
        <end position="466"/>
    </location>
</feature>
<evidence type="ECO:0000256" key="2">
    <source>
        <dbReference type="ARBA" id="ARBA00022692"/>
    </source>
</evidence>
<dbReference type="PROSITE" id="PS50089">
    <property type="entry name" value="ZF_RING_2"/>
    <property type="match status" value="1"/>
</dbReference>
<feature type="compositionally biased region" description="Basic residues" evidence="9">
    <location>
        <begin position="469"/>
        <end position="480"/>
    </location>
</feature>
<feature type="compositionally biased region" description="Low complexity" evidence="9">
    <location>
        <begin position="644"/>
        <end position="662"/>
    </location>
</feature>
<dbReference type="Proteomes" id="UP000224080">
    <property type="component" value="Unassembled WGS sequence"/>
</dbReference>
<dbReference type="PANTHER" id="PTHR46539">
    <property type="entry name" value="E3 UBIQUITIN-PROTEIN LIGASE ATL42"/>
    <property type="match status" value="1"/>
</dbReference>
<keyword evidence="14" id="KW-1185">Reference proteome</keyword>
<keyword evidence="7 10" id="KW-0472">Membrane</keyword>
<evidence type="ECO:0000313" key="13">
    <source>
        <dbReference type="EMBL" id="PGH01575.1"/>
    </source>
</evidence>
<comment type="caution">
    <text evidence="13">The sequence shown here is derived from an EMBL/GenBank/DDBJ whole genome shotgun (WGS) entry which is preliminary data.</text>
</comment>
<dbReference type="PANTHER" id="PTHR46539:SF1">
    <property type="entry name" value="E3 UBIQUITIN-PROTEIN LIGASE ATL42"/>
    <property type="match status" value="1"/>
</dbReference>
<feature type="region of interest" description="Disordered" evidence="9">
    <location>
        <begin position="553"/>
        <end position="662"/>
    </location>
</feature>
<reference evidence="13 14" key="1">
    <citation type="submission" date="2017-10" db="EMBL/GenBank/DDBJ databases">
        <title>Comparative genomics in systemic dimorphic fungi from Ajellomycetaceae.</title>
        <authorList>
            <person name="Munoz J.F."/>
            <person name="Mcewen J.G."/>
            <person name="Clay O.K."/>
            <person name="Cuomo C.A."/>
        </authorList>
    </citation>
    <scope>NUCLEOTIDE SEQUENCE [LARGE SCALE GENOMIC DNA]</scope>
    <source>
        <strain evidence="13 14">UAMH130</strain>
    </source>
</reference>
<evidence type="ECO:0000256" key="8">
    <source>
        <dbReference type="PROSITE-ProRule" id="PRU00175"/>
    </source>
</evidence>
<feature type="compositionally biased region" description="Low complexity" evidence="9">
    <location>
        <begin position="441"/>
        <end position="454"/>
    </location>
</feature>
<keyword evidence="3" id="KW-0479">Metal-binding</keyword>
<accession>A0A2B7WY17</accession>
<dbReference type="AlphaFoldDB" id="A0A2B7WY17"/>
<keyword evidence="11" id="KW-0732">Signal</keyword>
<feature type="signal peptide" evidence="11">
    <location>
        <begin position="1"/>
        <end position="31"/>
    </location>
</feature>
<keyword evidence="4 8" id="KW-0863">Zinc-finger</keyword>
<dbReference type="STRING" id="2060905.A0A2B7WY17"/>
<feature type="compositionally biased region" description="Low complexity" evidence="9">
    <location>
        <begin position="608"/>
        <end position="633"/>
    </location>
</feature>
<keyword evidence="5" id="KW-0862">Zinc</keyword>
<evidence type="ECO:0000256" key="6">
    <source>
        <dbReference type="ARBA" id="ARBA00022989"/>
    </source>
</evidence>
<dbReference type="InterPro" id="IPR013083">
    <property type="entry name" value="Znf_RING/FYVE/PHD"/>
</dbReference>
<evidence type="ECO:0000259" key="12">
    <source>
        <dbReference type="PROSITE" id="PS50089"/>
    </source>
</evidence>
<evidence type="ECO:0000256" key="1">
    <source>
        <dbReference type="ARBA" id="ARBA00004370"/>
    </source>
</evidence>
<evidence type="ECO:0000256" key="4">
    <source>
        <dbReference type="ARBA" id="ARBA00022771"/>
    </source>
</evidence>
<evidence type="ECO:0000256" key="7">
    <source>
        <dbReference type="ARBA" id="ARBA00023136"/>
    </source>
</evidence>
<name>A0A2B7WY17_9EURO</name>
<sequence length="662" mass="70438">MYILPYSLVEMVMPALLSICACTLLSVPAQAQMSRPSNDSIDLHVPTARYQLLRAKLSLDPIALLPLTPALRRMPRGDVDSHFSITGTLVVIGANNASVLNASDIALISCDEQVSSGESDVDGALRSAITGPSDPGAIILYSTEFSHCSYSPMAQLRPLYRNIFTITSPLAAREVISGLFSNDNLREDSNIVPDTDTSSSSSGGEGQRNNVAMIILYSITGIITALFLTVIVTGAIRAHLNPERYGPRDTAGRPRQSRAKGIARAMLETLPIVKFGDPENDRAPTGKQDLELASNYPDGEHDRSRSDARTDGVITPEARQVDQHQQQLQPEAPRQERAAPSATVAATSHVDANKEKEQDEGVIGPASPEPKPAQDQSADASTLGCPICTDDFVKGQDVRLLPCQHKFHPECVDPWLINVSGTCPLCRVNLNPEEADPDPDVPATTTTTPAGATSPTPPSPSTPAQPPNHSHHQSRISSARRYHGLSTYFVPASSRGMIFDTGAANDSAEQEHHNQRQHRLDTLRHMHGSSEQQANDSNNNATATGAIIEASASSPAVAEGSGSGQGQADEASRRNRLSTRLRERFRVRTRRHGENDADDEGGGGGAIPGARTRANTDAAASASASRNPAANPSGETETAADISTPVTTTLAQPTTTINTAPT</sequence>
<dbReference type="SMART" id="SM00184">
    <property type="entry name" value="RING"/>
    <property type="match status" value="1"/>
</dbReference>
<evidence type="ECO:0000313" key="14">
    <source>
        <dbReference type="Proteomes" id="UP000224080"/>
    </source>
</evidence>
<proteinExistence type="predicted"/>
<comment type="subcellular location">
    <subcellularLocation>
        <location evidence="1">Membrane</location>
    </subcellularLocation>
</comment>
<dbReference type="InterPro" id="IPR001841">
    <property type="entry name" value="Znf_RING"/>
</dbReference>
<gene>
    <name evidence="13" type="ORF">GX51_05140</name>
</gene>
<keyword evidence="6 10" id="KW-1133">Transmembrane helix</keyword>